<name>A0A7U2I7M6_PHANO</name>
<reference evidence="2" key="1">
    <citation type="journal article" date="2021" name="BMC Genomics">
        <title>Chromosome-level genome assembly and manually-curated proteome of model necrotroph Parastagonospora nodorum Sn15 reveals a genome-wide trove of candidate effector homologs, and redundancy of virulence-related functions within an accessory chromosome.</title>
        <authorList>
            <person name="Bertazzoni S."/>
            <person name="Jones D.A.B."/>
            <person name="Phan H.T."/>
            <person name="Tan K.-C."/>
            <person name="Hane J.K."/>
        </authorList>
    </citation>
    <scope>NUCLEOTIDE SEQUENCE [LARGE SCALE GENOMIC DNA]</scope>
    <source>
        <strain evidence="2">SN15 / ATCC MYA-4574 / FGSC 10173)</strain>
    </source>
</reference>
<gene>
    <name evidence="1" type="ORF">JI435_307480</name>
</gene>
<protein>
    <submittedName>
        <fullName evidence="1">Uncharacterized protein</fullName>
    </submittedName>
</protein>
<proteinExistence type="predicted"/>
<organism evidence="1 2">
    <name type="scientific">Phaeosphaeria nodorum (strain SN15 / ATCC MYA-4574 / FGSC 10173)</name>
    <name type="common">Glume blotch fungus</name>
    <name type="synonym">Parastagonospora nodorum</name>
    <dbReference type="NCBI Taxonomy" id="321614"/>
    <lineage>
        <taxon>Eukaryota</taxon>
        <taxon>Fungi</taxon>
        <taxon>Dikarya</taxon>
        <taxon>Ascomycota</taxon>
        <taxon>Pezizomycotina</taxon>
        <taxon>Dothideomycetes</taxon>
        <taxon>Pleosporomycetidae</taxon>
        <taxon>Pleosporales</taxon>
        <taxon>Pleosporineae</taxon>
        <taxon>Phaeosphaeriaceae</taxon>
        <taxon>Parastagonospora</taxon>
    </lineage>
</organism>
<keyword evidence="2" id="KW-1185">Reference proteome</keyword>
<accession>A0A7U2I7M6</accession>
<evidence type="ECO:0000313" key="1">
    <source>
        <dbReference type="EMBL" id="QRD05180.1"/>
    </source>
</evidence>
<dbReference type="VEuPathDB" id="FungiDB:JI435_307480"/>
<dbReference type="OrthoDB" id="3657363at2759"/>
<sequence length="319" mass="36307">MQASVTYNPMSSGGHVPVSQLSSPLFRLPAELRVAIFECLDFPPISNEQCHGLILCCRQAKLECEQVAIRSFTSWITTFVRSVVTQCEFEVRVFLPPAPPVGYNYGFRTFKELVLVLPSASCQLAMSLTSFYINLRHLNPVFGLWLNTLTIHFQGFLGDNYSRNGPSQVYRRLRFIIEGGLTYAHDPIGQAREKRLRKYSDMWKLWKPIPSFIQKLVISWDMTPDGLCSDERVRLTGDEQKIHSPQCMGRSMHEVLSENGMLGEYMMASFARFKPSARERRESRFDGERGAACSSCTRNLNYQRDARGLPGDADPGWVK</sequence>
<dbReference type="EMBL" id="CP069040">
    <property type="protein sequence ID" value="QRD05180.1"/>
    <property type="molecule type" value="Genomic_DNA"/>
</dbReference>
<evidence type="ECO:0000313" key="2">
    <source>
        <dbReference type="Proteomes" id="UP000663193"/>
    </source>
</evidence>
<dbReference type="AlphaFoldDB" id="A0A7U2I7M6"/>
<dbReference type="Proteomes" id="UP000663193">
    <property type="component" value="Chromosome 18"/>
</dbReference>